<feature type="transmembrane region" description="Helical" evidence="1">
    <location>
        <begin position="136"/>
        <end position="165"/>
    </location>
</feature>
<dbReference type="KEGG" id="gah:GAH_01290"/>
<organism evidence="2 3">
    <name type="scientific">Geoglobus ahangari</name>
    <dbReference type="NCBI Taxonomy" id="113653"/>
    <lineage>
        <taxon>Archaea</taxon>
        <taxon>Methanobacteriati</taxon>
        <taxon>Methanobacteriota</taxon>
        <taxon>Archaeoglobi</taxon>
        <taxon>Archaeoglobales</taxon>
        <taxon>Archaeoglobaceae</taxon>
        <taxon>Geoglobus</taxon>
    </lineage>
</organism>
<feature type="transmembrane region" description="Helical" evidence="1">
    <location>
        <begin position="56"/>
        <end position="74"/>
    </location>
</feature>
<feature type="transmembrane region" description="Helical" evidence="1">
    <location>
        <begin position="177"/>
        <end position="197"/>
    </location>
</feature>
<dbReference type="InterPro" id="IPR007563">
    <property type="entry name" value="DUF554"/>
</dbReference>
<name>A0A0F7IDE0_9EURY</name>
<feature type="transmembrane region" description="Helical" evidence="1">
    <location>
        <begin position="32"/>
        <end position="50"/>
    </location>
</feature>
<dbReference type="PANTHER" id="PTHR36111">
    <property type="entry name" value="INNER MEMBRANE PROTEIN-RELATED"/>
    <property type="match status" value="1"/>
</dbReference>
<dbReference type="GO" id="GO:0034220">
    <property type="term" value="P:monoatomic ion transmembrane transport"/>
    <property type="evidence" value="ECO:0007669"/>
    <property type="project" value="UniProtKB-KW"/>
</dbReference>
<dbReference type="RefSeq" id="WP_048095447.1">
    <property type="nucleotide sequence ID" value="NZ_CP011267.1"/>
</dbReference>
<protein>
    <submittedName>
        <fullName evidence="2">Putative membrane protein, possible Na+ channel or pump</fullName>
    </submittedName>
</protein>
<evidence type="ECO:0000313" key="3">
    <source>
        <dbReference type="Proteomes" id="UP000034723"/>
    </source>
</evidence>
<keyword evidence="1" id="KW-0472">Membrane</keyword>
<reference evidence="2 3" key="1">
    <citation type="submission" date="2015-04" db="EMBL/GenBank/DDBJ databases">
        <title>The complete genome sequence of the hyperthermophilic, obligate iron-reducing archaeon Geoglobus ahangari strain 234T.</title>
        <authorList>
            <person name="Manzella M.P."/>
            <person name="Holmes D.E."/>
            <person name="Rocheleau J.M."/>
            <person name="Chung A."/>
            <person name="Reguera G."/>
            <person name="Kashefi K."/>
        </authorList>
    </citation>
    <scope>NUCLEOTIDE SEQUENCE [LARGE SCALE GENOMIC DNA]</scope>
    <source>
        <strain evidence="2 3">234</strain>
    </source>
</reference>
<dbReference type="HOGENOM" id="CLU_091659_0_0_2"/>
<keyword evidence="1" id="KW-0812">Transmembrane</keyword>
<keyword evidence="3" id="KW-1185">Reference proteome</keyword>
<keyword evidence="2" id="KW-0407">Ion channel</keyword>
<gene>
    <name evidence="2" type="ORF">GAH_01290</name>
</gene>
<dbReference type="STRING" id="113653.GAH_01290"/>
<accession>A0A0F7IDE0</accession>
<dbReference type="GeneID" id="24803861"/>
<proteinExistence type="predicted"/>
<feature type="transmembrane region" description="Helical" evidence="1">
    <location>
        <begin position="94"/>
        <end position="116"/>
    </location>
</feature>
<dbReference type="Proteomes" id="UP000034723">
    <property type="component" value="Chromosome"/>
</dbReference>
<keyword evidence="1" id="KW-1133">Transmembrane helix</keyword>
<dbReference type="InParanoid" id="A0A0F7IDE0"/>
<feature type="transmembrane region" description="Helical" evidence="1">
    <location>
        <begin position="6"/>
        <end position="25"/>
    </location>
</feature>
<dbReference type="Pfam" id="PF04474">
    <property type="entry name" value="DUF554"/>
    <property type="match status" value="1"/>
</dbReference>
<keyword evidence="2" id="KW-0406">Ion transport</keyword>
<evidence type="ECO:0000313" key="2">
    <source>
        <dbReference type="EMBL" id="AKG91408.1"/>
    </source>
</evidence>
<keyword evidence="2" id="KW-0813">Transport</keyword>
<dbReference type="AlphaFoldDB" id="A0A0F7IDE0"/>
<sequence>MIGTLINVASIVVFSLIGIAIGSRIGEEMKEYLMKVLGVVVLIIGIEMAFKTSNFALLTVTILVGSAIGSAMRIEERLEDFGMRIERRFEGSRFAEGFVASTILFCVGSMAVIGPIQEALTGDFSLLITKAMLDGIASLALSSALGIGVAFSAVPVLLYQSFFFFAALGVREYATDFLISELTAVGGVMIAAIGINLMRLTNMKPGNMLPALVILPVVLKLFSLATQVMP</sequence>
<evidence type="ECO:0000256" key="1">
    <source>
        <dbReference type="SAM" id="Phobius"/>
    </source>
</evidence>
<dbReference type="OrthoDB" id="31550at2157"/>
<dbReference type="PANTHER" id="PTHR36111:SF2">
    <property type="entry name" value="INNER MEMBRANE PROTEIN"/>
    <property type="match status" value="1"/>
</dbReference>
<dbReference type="EMBL" id="CP011267">
    <property type="protein sequence ID" value="AKG91408.1"/>
    <property type="molecule type" value="Genomic_DNA"/>
</dbReference>